<dbReference type="Proteomes" id="UP001143364">
    <property type="component" value="Unassembled WGS sequence"/>
</dbReference>
<comment type="caution">
    <text evidence="2">The sequence shown here is derived from an EMBL/GenBank/DDBJ whole genome shotgun (WGS) entry which is preliminary data.</text>
</comment>
<sequence length="171" mass="18639">MAPPASPEHAADLQVFAAEITPHRSLGRRGALILVAGFGIVSAAVSLPFVLMGAWPVVGFFGLDVALLWLALRASFAQARACERIALTYVELTIAKITHRGERREWRMNPLWTRIESETDDEFGMTRLAVRERRMAVDVAQALSPPERAEFADAFGAALATAKAGPRRAVD</sequence>
<dbReference type="PIRSF" id="PIRSF032162">
    <property type="entry name" value="UCP032162_imp"/>
    <property type="match status" value="1"/>
</dbReference>
<dbReference type="InterPro" id="IPR019253">
    <property type="entry name" value="DUF2244_TM"/>
</dbReference>
<reference evidence="2" key="1">
    <citation type="journal article" date="2014" name="Int. J. Syst. Evol. Microbiol.">
        <title>Complete genome sequence of Corynebacterium casei LMG S-19264T (=DSM 44701T), isolated from a smear-ripened cheese.</title>
        <authorList>
            <consortium name="US DOE Joint Genome Institute (JGI-PGF)"/>
            <person name="Walter F."/>
            <person name="Albersmeier A."/>
            <person name="Kalinowski J."/>
            <person name="Ruckert C."/>
        </authorList>
    </citation>
    <scope>NUCLEOTIDE SEQUENCE</scope>
    <source>
        <strain evidence="2">VKM B-2555</strain>
    </source>
</reference>
<evidence type="ECO:0000313" key="3">
    <source>
        <dbReference type="Proteomes" id="UP001143364"/>
    </source>
</evidence>
<name>A0A9W6JJD8_9HYPH</name>
<reference evidence="2" key="2">
    <citation type="submission" date="2023-01" db="EMBL/GenBank/DDBJ databases">
        <authorList>
            <person name="Sun Q."/>
            <person name="Evtushenko L."/>
        </authorList>
    </citation>
    <scope>NUCLEOTIDE SEQUENCE</scope>
    <source>
        <strain evidence="2">VKM B-2555</strain>
    </source>
</reference>
<dbReference type="EMBL" id="BSFK01000016">
    <property type="protein sequence ID" value="GLK77481.1"/>
    <property type="molecule type" value="Genomic_DNA"/>
</dbReference>
<evidence type="ECO:0000256" key="1">
    <source>
        <dbReference type="SAM" id="Phobius"/>
    </source>
</evidence>
<dbReference type="Pfam" id="PF10003">
    <property type="entry name" value="DUF2244"/>
    <property type="match status" value="1"/>
</dbReference>
<dbReference type="InterPro" id="IPR016990">
    <property type="entry name" value="UCP032162_TM"/>
</dbReference>
<keyword evidence="1" id="KW-0472">Membrane</keyword>
<keyword evidence="1" id="KW-1133">Transmembrane helix</keyword>
<feature type="transmembrane region" description="Helical" evidence="1">
    <location>
        <begin position="57"/>
        <end position="76"/>
    </location>
</feature>
<feature type="transmembrane region" description="Helical" evidence="1">
    <location>
        <begin position="31"/>
        <end position="51"/>
    </location>
</feature>
<dbReference type="RefSeq" id="WP_271205325.1">
    <property type="nucleotide sequence ID" value="NZ_BSFK01000016.1"/>
</dbReference>
<evidence type="ECO:0000313" key="2">
    <source>
        <dbReference type="EMBL" id="GLK77481.1"/>
    </source>
</evidence>
<dbReference type="AlphaFoldDB" id="A0A9W6JJD8"/>
<protein>
    <submittedName>
        <fullName evidence="2">Membrane protein</fullName>
    </submittedName>
</protein>
<organism evidence="2 3">
    <name type="scientific">Methylopila jiangsuensis</name>
    <dbReference type="NCBI Taxonomy" id="586230"/>
    <lineage>
        <taxon>Bacteria</taxon>
        <taxon>Pseudomonadati</taxon>
        <taxon>Pseudomonadota</taxon>
        <taxon>Alphaproteobacteria</taxon>
        <taxon>Hyphomicrobiales</taxon>
        <taxon>Methylopilaceae</taxon>
        <taxon>Methylopila</taxon>
    </lineage>
</organism>
<keyword evidence="1" id="KW-0812">Transmembrane</keyword>
<keyword evidence="3" id="KW-1185">Reference proteome</keyword>
<accession>A0A9W6JJD8</accession>
<proteinExistence type="predicted"/>
<gene>
    <name evidence="2" type="ORF">GCM10008171_27350</name>
</gene>